<comment type="subcellular location">
    <subcellularLocation>
        <location evidence="1">Cell membrane</location>
        <topology evidence="1">Lipid-anchor</topology>
    </subcellularLocation>
</comment>
<name>A0A926RU68_9BACL</name>
<evidence type="ECO:0000259" key="6">
    <source>
        <dbReference type="Pfam" id="PF00496"/>
    </source>
</evidence>
<dbReference type="InterPro" id="IPR030678">
    <property type="entry name" value="Peptide/Ni-bd"/>
</dbReference>
<accession>A0A926RU68</accession>
<dbReference type="EMBL" id="JACXAH010000008">
    <property type="protein sequence ID" value="MBD1372197.1"/>
    <property type="molecule type" value="Genomic_DNA"/>
</dbReference>
<evidence type="ECO:0000256" key="1">
    <source>
        <dbReference type="ARBA" id="ARBA00004193"/>
    </source>
</evidence>
<evidence type="ECO:0000256" key="2">
    <source>
        <dbReference type="ARBA" id="ARBA00005695"/>
    </source>
</evidence>
<keyword evidence="5" id="KW-0653">Protein transport</keyword>
<dbReference type="InterPro" id="IPR023765">
    <property type="entry name" value="SBP_5_CS"/>
</dbReference>
<sequence>MHWKKSIAFIFLLFFLAGCNVMSGDTEEKRLRLVESTNVVTLDSVLATDTSSINVLNNVGEGLMRLGADHQPTYGLAEKVEVSDDGLEYTFYLRENAKWSDGESVHASDFEYAWEKAINPQTNAKNARIFFDIKNAQAYHKGEVKVEEVGIKVENDQVLKVTLEQPAPHFQSMLTLPIFQPQRKEIVEKYGDEYGSNSIEVYSGPFMIMSMDAQKMILKKNEYYWDFDTVNIDQVEILTIKNTEKGIQAYQSGEVDATKLDQEFIDAFKGSPGYLRVDMARVQYVLLNQKNEFLANKHIKRAVTLALNRDQIVNEILKDGSEPAGSIVPPSISGVDNQTYREMAGGKELITFNIKEAQKEFKLGLEELQLTEAPEDIQLLGYDDSRRYVSIEIKKQLRDVLGFTVLLNSPISGEKHKLTDRHEFDMTVTRWRGDYDDAMNYLQAWTKSNRLNHISFANTEYDSLLQKAKQATSKKERIKHLIAAEKLLISSPEGQAIVPLYYINESYLQNPDVVNFYRHPFGPDYSLKWVDKKVKS</sequence>
<organism evidence="7 8">
    <name type="scientific">Polycladospora coralii</name>
    <dbReference type="NCBI Taxonomy" id="2771432"/>
    <lineage>
        <taxon>Bacteria</taxon>
        <taxon>Bacillati</taxon>
        <taxon>Bacillota</taxon>
        <taxon>Bacilli</taxon>
        <taxon>Bacillales</taxon>
        <taxon>Thermoactinomycetaceae</taxon>
        <taxon>Polycladospora</taxon>
    </lineage>
</organism>
<evidence type="ECO:0000313" key="8">
    <source>
        <dbReference type="Proteomes" id="UP000661691"/>
    </source>
</evidence>
<dbReference type="Gene3D" id="3.40.190.10">
    <property type="entry name" value="Periplasmic binding protein-like II"/>
    <property type="match status" value="1"/>
</dbReference>
<evidence type="ECO:0000256" key="5">
    <source>
        <dbReference type="ARBA" id="ARBA00022856"/>
    </source>
</evidence>
<proteinExistence type="inferred from homology"/>
<dbReference type="Gene3D" id="3.90.76.10">
    <property type="entry name" value="Dipeptide-binding Protein, Domain 1"/>
    <property type="match status" value="1"/>
</dbReference>
<dbReference type="GO" id="GO:0043190">
    <property type="term" value="C:ATP-binding cassette (ABC) transporter complex"/>
    <property type="evidence" value="ECO:0007669"/>
    <property type="project" value="InterPro"/>
</dbReference>
<reference evidence="7" key="1">
    <citation type="submission" date="2020-09" db="EMBL/GenBank/DDBJ databases">
        <title>A novel bacterium of genus Hazenella, isolated from South China Sea.</title>
        <authorList>
            <person name="Huang H."/>
            <person name="Mo K."/>
            <person name="Hu Y."/>
        </authorList>
    </citation>
    <scope>NUCLEOTIDE SEQUENCE</scope>
    <source>
        <strain evidence="7">IB182357</strain>
    </source>
</reference>
<dbReference type="GO" id="GO:0042597">
    <property type="term" value="C:periplasmic space"/>
    <property type="evidence" value="ECO:0007669"/>
    <property type="project" value="UniProtKB-ARBA"/>
</dbReference>
<dbReference type="SUPFAM" id="SSF53850">
    <property type="entry name" value="Periplasmic binding protein-like II"/>
    <property type="match status" value="1"/>
</dbReference>
<keyword evidence="5" id="KW-0571">Peptide transport</keyword>
<dbReference type="InterPro" id="IPR039424">
    <property type="entry name" value="SBP_5"/>
</dbReference>
<dbReference type="PIRSF" id="PIRSF002741">
    <property type="entry name" value="MppA"/>
    <property type="match status" value="1"/>
</dbReference>
<dbReference type="FunFam" id="3.90.76.10:FF:000001">
    <property type="entry name" value="Oligopeptide ABC transporter substrate-binding protein"/>
    <property type="match status" value="1"/>
</dbReference>
<dbReference type="Gene3D" id="3.10.105.10">
    <property type="entry name" value="Dipeptide-binding Protein, Domain 3"/>
    <property type="match status" value="1"/>
</dbReference>
<dbReference type="GO" id="GO:0015833">
    <property type="term" value="P:peptide transport"/>
    <property type="evidence" value="ECO:0007669"/>
    <property type="project" value="UniProtKB-KW"/>
</dbReference>
<keyword evidence="3" id="KW-0813">Transport</keyword>
<dbReference type="InterPro" id="IPR000914">
    <property type="entry name" value="SBP_5_dom"/>
</dbReference>
<dbReference type="Pfam" id="PF00496">
    <property type="entry name" value="SBP_bac_5"/>
    <property type="match status" value="1"/>
</dbReference>
<dbReference type="PANTHER" id="PTHR30290">
    <property type="entry name" value="PERIPLASMIC BINDING COMPONENT OF ABC TRANSPORTER"/>
    <property type="match status" value="1"/>
</dbReference>
<evidence type="ECO:0000256" key="4">
    <source>
        <dbReference type="ARBA" id="ARBA00022729"/>
    </source>
</evidence>
<dbReference type="GO" id="GO:1904680">
    <property type="term" value="F:peptide transmembrane transporter activity"/>
    <property type="evidence" value="ECO:0007669"/>
    <property type="project" value="TreeGrafter"/>
</dbReference>
<evidence type="ECO:0000313" key="7">
    <source>
        <dbReference type="EMBL" id="MBD1372197.1"/>
    </source>
</evidence>
<dbReference type="PROSITE" id="PS51257">
    <property type="entry name" value="PROKAR_LIPOPROTEIN"/>
    <property type="match status" value="1"/>
</dbReference>
<protein>
    <submittedName>
        <fullName evidence="7">Peptide ABC transporter substrate-binding protein</fullName>
    </submittedName>
</protein>
<dbReference type="Proteomes" id="UP000661691">
    <property type="component" value="Unassembled WGS sequence"/>
</dbReference>
<gene>
    <name evidence="7" type="ORF">IC620_07450</name>
</gene>
<keyword evidence="8" id="KW-1185">Reference proteome</keyword>
<evidence type="ECO:0000256" key="3">
    <source>
        <dbReference type="ARBA" id="ARBA00022448"/>
    </source>
</evidence>
<comment type="caution">
    <text evidence="7">The sequence shown here is derived from an EMBL/GenBank/DDBJ whole genome shotgun (WGS) entry which is preliminary data.</text>
</comment>
<dbReference type="RefSeq" id="WP_191141896.1">
    <property type="nucleotide sequence ID" value="NZ_JACXAH010000008.1"/>
</dbReference>
<keyword evidence="4" id="KW-0732">Signal</keyword>
<dbReference type="AlphaFoldDB" id="A0A926RU68"/>
<dbReference type="PANTHER" id="PTHR30290:SF10">
    <property type="entry name" value="PERIPLASMIC OLIGOPEPTIDE-BINDING PROTEIN-RELATED"/>
    <property type="match status" value="1"/>
</dbReference>
<dbReference type="PROSITE" id="PS01040">
    <property type="entry name" value="SBP_BACTERIAL_5"/>
    <property type="match status" value="1"/>
</dbReference>
<dbReference type="CDD" id="cd08504">
    <property type="entry name" value="PBP2_OppA"/>
    <property type="match status" value="1"/>
</dbReference>
<feature type="domain" description="Solute-binding protein family 5" evidence="6">
    <location>
        <begin position="72"/>
        <end position="450"/>
    </location>
</feature>
<comment type="similarity">
    <text evidence="2">Belongs to the bacterial solute-binding protein 5 family.</text>
</comment>